<reference evidence="1 2" key="1">
    <citation type="journal article" date="2023" name="Plants (Basel)">
        <title>Bridging the Gap: Combining Genomics and Transcriptomics Approaches to Understand Stylosanthes scabra, an Orphan Legume from the Brazilian Caatinga.</title>
        <authorList>
            <person name="Ferreira-Neto J.R.C."/>
            <person name="da Silva M.D."/>
            <person name="Binneck E."/>
            <person name="de Melo N.F."/>
            <person name="da Silva R.H."/>
            <person name="de Melo A.L.T.M."/>
            <person name="Pandolfi V."/>
            <person name="Bustamante F.O."/>
            <person name="Brasileiro-Vidal A.C."/>
            <person name="Benko-Iseppon A.M."/>
        </authorList>
    </citation>
    <scope>NUCLEOTIDE SEQUENCE [LARGE SCALE GENOMIC DNA]</scope>
    <source>
        <tissue evidence="1">Leaves</tissue>
    </source>
</reference>
<gene>
    <name evidence="1" type="ORF">PIB30_068405</name>
</gene>
<name>A0ABU6YLP9_9FABA</name>
<keyword evidence="2" id="KW-1185">Reference proteome</keyword>
<sequence>MDHRQPMQPDSHELDALLGFDIDIDFESLFQELPRYDNVFGTSDTSSLPQGTSQTGQDTLTRPLGWSCFRSL</sequence>
<proteinExistence type="predicted"/>
<comment type="caution">
    <text evidence="1">The sequence shown here is derived from an EMBL/GenBank/DDBJ whole genome shotgun (WGS) entry which is preliminary data.</text>
</comment>
<accession>A0ABU6YLP9</accession>
<evidence type="ECO:0000313" key="2">
    <source>
        <dbReference type="Proteomes" id="UP001341840"/>
    </source>
</evidence>
<protein>
    <submittedName>
        <fullName evidence="1">Uncharacterized protein</fullName>
    </submittedName>
</protein>
<organism evidence="1 2">
    <name type="scientific">Stylosanthes scabra</name>
    <dbReference type="NCBI Taxonomy" id="79078"/>
    <lineage>
        <taxon>Eukaryota</taxon>
        <taxon>Viridiplantae</taxon>
        <taxon>Streptophyta</taxon>
        <taxon>Embryophyta</taxon>
        <taxon>Tracheophyta</taxon>
        <taxon>Spermatophyta</taxon>
        <taxon>Magnoliopsida</taxon>
        <taxon>eudicotyledons</taxon>
        <taxon>Gunneridae</taxon>
        <taxon>Pentapetalae</taxon>
        <taxon>rosids</taxon>
        <taxon>fabids</taxon>
        <taxon>Fabales</taxon>
        <taxon>Fabaceae</taxon>
        <taxon>Papilionoideae</taxon>
        <taxon>50 kb inversion clade</taxon>
        <taxon>dalbergioids sensu lato</taxon>
        <taxon>Dalbergieae</taxon>
        <taxon>Pterocarpus clade</taxon>
        <taxon>Stylosanthes</taxon>
    </lineage>
</organism>
<dbReference type="EMBL" id="JASCZI010242388">
    <property type="protein sequence ID" value="MED6210894.1"/>
    <property type="molecule type" value="Genomic_DNA"/>
</dbReference>
<dbReference type="Proteomes" id="UP001341840">
    <property type="component" value="Unassembled WGS sequence"/>
</dbReference>
<evidence type="ECO:0000313" key="1">
    <source>
        <dbReference type="EMBL" id="MED6210894.1"/>
    </source>
</evidence>